<dbReference type="GO" id="GO:0051454">
    <property type="term" value="P:intracellular pH elevation"/>
    <property type="evidence" value="ECO:0007669"/>
    <property type="project" value="Ensembl"/>
</dbReference>
<dbReference type="FunCoup" id="A0A6I8NXS5">
    <property type="interactions" value="499"/>
</dbReference>
<dbReference type="GO" id="GO:0030321">
    <property type="term" value="P:transepithelial chloride transport"/>
    <property type="evidence" value="ECO:0007669"/>
    <property type="project" value="Ensembl"/>
</dbReference>
<dbReference type="PROSITE" id="PS50801">
    <property type="entry name" value="STAS"/>
    <property type="match status" value="1"/>
</dbReference>
<evidence type="ECO:0000313" key="7">
    <source>
        <dbReference type="Ensembl" id="ENSOANP00000045691.1"/>
    </source>
</evidence>
<evidence type="ECO:0000256" key="4">
    <source>
        <dbReference type="ARBA" id="ARBA00023136"/>
    </source>
</evidence>
<dbReference type="Pfam" id="PF01740">
    <property type="entry name" value="STAS"/>
    <property type="match status" value="1"/>
</dbReference>
<reference evidence="7 8" key="1">
    <citation type="journal article" date="2008" name="Nature">
        <title>Genome analysis of the platypus reveals unique signatures of evolution.</title>
        <authorList>
            <person name="Warren W.C."/>
            <person name="Hillier L.W."/>
            <person name="Marshall Graves J.A."/>
            <person name="Birney E."/>
            <person name="Ponting C.P."/>
            <person name="Grutzner F."/>
            <person name="Belov K."/>
            <person name="Miller W."/>
            <person name="Clarke L."/>
            <person name="Chinwalla A.T."/>
            <person name="Yang S.P."/>
            <person name="Heger A."/>
            <person name="Locke D.P."/>
            <person name="Miethke P."/>
            <person name="Waters P.D."/>
            <person name="Veyrunes F."/>
            <person name="Fulton L."/>
            <person name="Fulton B."/>
            <person name="Graves T."/>
            <person name="Wallis J."/>
            <person name="Puente X.S."/>
            <person name="Lopez-Otin C."/>
            <person name="Ordonez G.R."/>
            <person name="Eichler E.E."/>
            <person name="Chen L."/>
            <person name="Cheng Z."/>
            <person name="Deakin J.E."/>
            <person name="Alsop A."/>
            <person name="Thompson K."/>
            <person name="Kirby P."/>
            <person name="Papenfuss A.T."/>
            <person name="Wakefield M.J."/>
            <person name="Olender T."/>
            <person name="Lancet D."/>
            <person name="Huttley G.A."/>
            <person name="Smit A.F."/>
            <person name="Pask A."/>
            <person name="Temple-Smith P."/>
            <person name="Batzer M.A."/>
            <person name="Walker J.A."/>
            <person name="Konkel M.K."/>
            <person name="Harris R.S."/>
            <person name="Whittington C.M."/>
            <person name="Wong E.S."/>
            <person name="Gemmell N.J."/>
            <person name="Buschiazzo E."/>
            <person name="Vargas Jentzsch I.M."/>
            <person name="Merkel A."/>
            <person name="Schmitz J."/>
            <person name="Zemann A."/>
            <person name="Churakov G."/>
            <person name="Kriegs J.O."/>
            <person name="Brosius J."/>
            <person name="Murchison E.P."/>
            <person name="Sachidanandam R."/>
            <person name="Smith C."/>
            <person name="Hannon G.J."/>
            <person name="Tsend-Ayush E."/>
            <person name="McMillan D."/>
            <person name="Attenborough R."/>
            <person name="Rens W."/>
            <person name="Ferguson-Smith M."/>
            <person name="Lefevre C.M."/>
            <person name="Sharp J.A."/>
            <person name="Nicholas K.R."/>
            <person name="Ray D.A."/>
            <person name="Kube M."/>
            <person name="Reinhardt R."/>
            <person name="Pringle T.H."/>
            <person name="Taylor J."/>
            <person name="Jones R.C."/>
            <person name="Nixon B."/>
            <person name="Dacheux J.L."/>
            <person name="Niwa H."/>
            <person name="Sekita Y."/>
            <person name="Huang X."/>
            <person name="Stark A."/>
            <person name="Kheradpour P."/>
            <person name="Kellis M."/>
            <person name="Flicek P."/>
            <person name="Chen Y."/>
            <person name="Webber C."/>
            <person name="Hardison R."/>
            <person name="Nelson J."/>
            <person name="Hallsworth-Pepin K."/>
            <person name="Delehaunty K."/>
            <person name="Markovic C."/>
            <person name="Minx P."/>
            <person name="Feng Y."/>
            <person name="Kremitzki C."/>
            <person name="Mitreva M."/>
            <person name="Glasscock J."/>
            <person name="Wylie T."/>
            <person name="Wohldmann P."/>
            <person name="Thiru P."/>
            <person name="Nhan M.N."/>
            <person name="Pohl C.S."/>
            <person name="Smith S.M."/>
            <person name="Hou S."/>
            <person name="Nefedov M."/>
            <person name="de Jong P.J."/>
            <person name="Renfree M.B."/>
            <person name="Mardis E.R."/>
            <person name="Wilson R.K."/>
        </authorList>
    </citation>
    <scope>NUCLEOTIDE SEQUENCE [LARGE SCALE GENOMIC DNA]</scope>
    <source>
        <strain evidence="7 8">Glennie</strain>
    </source>
</reference>
<dbReference type="GO" id="GO:0012506">
    <property type="term" value="C:vesicle membrane"/>
    <property type="evidence" value="ECO:0007669"/>
    <property type="project" value="Ensembl"/>
</dbReference>
<feature type="domain" description="STAS" evidence="6">
    <location>
        <begin position="523"/>
        <end position="709"/>
    </location>
</feature>
<comment type="subcellular location">
    <subcellularLocation>
        <location evidence="1">Membrane</location>
        <topology evidence="1">Multi-pass membrane protein</topology>
    </subcellularLocation>
</comment>
<dbReference type="InterPro" id="IPR002645">
    <property type="entry name" value="STAS_dom"/>
</dbReference>
<reference evidence="7" key="2">
    <citation type="submission" date="2025-08" db="UniProtKB">
        <authorList>
            <consortium name="Ensembl"/>
        </authorList>
    </citation>
    <scope>IDENTIFICATION</scope>
    <source>
        <strain evidence="7">Glennie</strain>
    </source>
</reference>
<reference evidence="7" key="3">
    <citation type="submission" date="2025-09" db="UniProtKB">
        <authorList>
            <consortium name="Ensembl"/>
        </authorList>
    </citation>
    <scope>IDENTIFICATION</scope>
    <source>
        <strain evidence="7">Glennie</strain>
    </source>
</reference>
<dbReference type="GO" id="GO:0140900">
    <property type="term" value="F:chloride:bicarbonate antiporter activity"/>
    <property type="evidence" value="ECO:0000318"/>
    <property type="project" value="GO_Central"/>
</dbReference>
<accession>A0A6I8NXS5</accession>
<dbReference type="GO" id="GO:0046724">
    <property type="term" value="P:oxalic acid secretion"/>
    <property type="evidence" value="ECO:0007669"/>
    <property type="project" value="Ensembl"/>
</dbReference>
<dbReference type="InterPro" id="IPR036513">
    <property type="entry name" value="STAS_dom_sf"/>
</dbReference>
<dbReference type="InParanoid" id="A0A6I8NXS5"/>
<protein>
    <submittedName>
        <fullName evidence="7">Solute carrier family 26 member 6</fullName>
    </submittedName>
</protein>
<dbReference type="GO" id="GO:0015499">
    <property type="term" value="F:formate transmembrane transporter activity"/>
    <property type="evidence" value="ECO:0007669"/>
    <property type="project" value="Ensembl"/>
</dbReference>
<dbReference type="AlphaFoldDB" id="A0A6I8NXS5"/>
<dbReference type="GO" id="GO:0071320">
    <property type="term" value="P:cellular response to cAMP"/>
    <property type="evidence" value="ECO:0007669"/>
    <property type="project" value="Ensembl"/>
</dbReference>
<dbReference type="GeneTree" id="ENSGT01150000286960"/>
<dbReference type="GO" id="GO:0019531">
    <property type="term" value="F:oxalate transmembrane transporter activity"/>
    <property type="evidence" value="ECO:0000318"/>
    <property type="project" value="GO_Central"/>
</dbReference>
<gene>
    <name evidence="7" type="primary">SLC26A6</name>
</gene>
<keyword evidence="4 5" id="KW-0472">Membrane</keyword>
<dbReference type="PROSITE" id="PS01130">
    <property type="entry name" value="SLC26A"/>
    <property type="match status" value="1"/>
</dbReference>
<feature type="transmembrane region" description="Helical" evidence="5">
    <location>
        <begin position="260"/>
        <end position="277"/>
    </location>
</feature>
<dbReference type="SUPFAM" id="SSF52091">
    <property type="entry name" value="SpoIIaa-like"/>
    <property type="match status" value="1"/>
</dbReference>
<dbReference type="GO" id="GO:0071346">
    <property type="term" value="P:cellular response to type II interferon"/>
    <property type="evidence" value="ECO:0007669"/>
    <property type="project" value="Ensembl"/>
</dbReference>
<proteinExistence type="predicted"/>
<organism evidence="7 8">
    <name type="scientific">Ornithorhynchus anatinus</name>
    <name type="common">Duckbill platypus</name>
    <dbReference type="NCBI Taxonomy" id="9258"/>
    <lineage>
        <taxon>Eukaryota</taxon>
        <taxon>Metazoa</taxon>
        <taxon>Chordata</taxon>
        <taxon>Craniata</taxon>
        <taxon>Vertebrata</taxon>
        <taxon>Euteleostomi</taxon>
        <taxon>Mammalia</taxon>
        <taxon>Monotremata</taxon>
        <taxon>Ornithorhynchidae</taxon>
        <taxon>Ornithorhynchus</taxon>
    </lineage>
</organism>
<dbReference type="Pfam" id="PF00916">
    <property type="entry name" value="Sulfate_transp"/>
    <property type="match status" value="1"/>
</dbReference>
<keyword evidence="2 5" id="KW-0812">Transmembrane</keyword>
<dbReference type="GO" id="GO:0050892">
    <property type="term" value="P:intestinal absorption"/>
    <property type="evidence" value="ECO:0007669"/>
    <property type="project" value="Ensembl"/>
</dbReference>
<feature type="transmembrane region" description="Helical" evidence="5">
    <location>
        <begin position="337"/>
        <end position="361"/>
    </location>
</feature>
<dbReference type="GO" id="GO:0051649">
    <property type="term" value="P:establishment of localization in cell"/>
    <property type="evidence" value="ECO:0007669"/>
    <property type="project" value="Ensembl"/>
</dbReference>
<dbReference type="GO" id="GO:1902476">
    <property type="term" value="P:chloride transmembrane transport"/>
    <property type="evidence" value="ECO:0000318"/>
    <property type="project" value="GO_Central"/>
</dbReference>
<dbReference type="NCBIfam" id="TIGR00815">
    <property type="entry name" value="sulP"/>
    <property type="match status" value="1"/>
</dbReference>
<dbReference type="Bgee" id="ENSOANG00000001849">
    <property type="expression patterns" value="Expressed in adult mammalian kidney and 7 other cell types or tissues"/>
</dbReference>
<dbReference type="GO" id="GO:0048240">
    <property type="term" value="P:sperm capacitation"/>
    <property type="evidence" value="ECO:0007669"/>
    <property type="project" value="Ensembl"/>
</dbReference>
<dbReference type="GO" id="GO:0031526">
    <property type="term" value="C:brush border membrane"/>
    <property type="evidence" value="ECO:0007669"/>
    <property type="project" value="Ensembl"/>
</dbReference>
<dbReference type="GO" id="GO:0005886">
    <property type="term" value="C:plasma membrane"/>
    <property type="evidence" value="ECO:0000318"/>
    <property type="project" value="GO_Central"/>
</dbReference>
<dbReference type="Gene3D" id="3.30.750.24">
    <property type="entry name" value="STAS domain"/>
    <property type="match status" value="1"/>
</dbReference>
<name>A0A6I8NXS5_ORNAN</name>
<evidence type="ECO:0000256" key="3">
    <source>
        <dbReference type="ARBA" id="ARBA00022989"/>
    </source>
</evidence>
<dbReference type="GO" id="GO:1902358">
    <property type="term" value="P:sulfate transmembrane transport"/>
    <property type="evidence" value="ECO:0000318"/>
    <property type="project" value="GO_Central"/>
</dbReference>
<dbReference type="InterPro" id="IPR011547">
    <property type="entry name" value="SLC26A/SulP_dom"/>
</dbReference>
<dbReference type="GO" id="GO:0015116">
    <property type="term" value="F:sulfate transmembrane transporter activity"/>
    <property type="evidence" value="ECO:0000318"/>
    <property type="project" value="GO_Central"/>
</dbReference>
<dbReference type="Ensembl" id="ENSOANT00000060046.1">
    <property type="protein sequence ID" value="ENSOANP00000045691.1"/>
    <property type="gene ID" value="ENSOANG00000001849.3"/>
</dbReference>
<dbReference type="InterPro" id="IPR018045">
    <property type="entry name" value="S04_transporter_CS"/>
</dbReference>
<feature type="transmembrane region" description="Helical" evidence="5">
    <location>
        <begin position="99"/>
        <end position="126"/>
    </location>
</feature>
<dbReference type="GO" id="GO:2001150">
    <property type="term" value="P:positive regulation of dipeptide transmembrane transport"/>
    <property type="evidence" value="ECO:0007669"/>
    <property type="project" value="Ensembl"/>
</dbReference>
<feature type="transmembrane region" description="Helical" evidence="5">
    <location>
        <begin position="373"/>
        <end position="397"/>
    </location>
</feature>
<dbReference type="GO" id="GO:0008271">
    <property type="term" value="F:secondary active sulfate transmembrane transporter activity"/>
    <property type="evidence" value="ECO:0007669"/>
    <property type="project" value="InterPro"/>
</dbReference>
<dbReference type="GO" id="GO:0097225">
    <property type="term" value="C:sperm midpiece"/>
    <property type="evidence" value="ECO:0007669"/>
    <property type="project" value="Ensembl"/>
</dbReference>
<dbReference type="CDD" id="cd07042">
    <property type="entry name" value="STAS_SulP_like_sulfate_transporter"/>
    <property type="match status" value="1"/>
</dbReference>
<keyword evidence="3 5" id="KW-1133">Transmembrane helix</keyword>
<feature type="transmembrane region" description="Helical" evidence="5">
    <location>
        <begin position="284"/>
        <end position="305"/>
    </location>
</feature>
<evidence type="ECO:0000313" key="8">
    <source>
        <dbReference type="Proteomes" id="UP000002279"/>
    </source>
</evidence>
<dbReference type="GO" id="GO:0030165">
    <property type="term" value="F:PDZ domain binding"/>
    <property type="evidence" value="ECO:0007669"/>
    <property type="project" value="Ensembl"/>
</dbReference>
<dbReference type="GO" id="GO:0005829">
    <property type="term" value="C:cytosol"/>
    <property type="evidence" value="ECO:0007669"/>
    <property type="project" value="Ensembl"/>
</dbReference>
<keyword evidence="8" id="KW-1185">Reference proteome</keyword>
<dbReference type="GO" id="GO:0016323">
    <property type="term" value="C:basolateral plasma membrane"/>
    <property type="evidence" value="ECO:0007669"/>
    <property type="project" value="Ensembl"/>
</dbReference>
<dbReference type="InterPro" id="IPR001902">
    <property type="entry name" value="SLC26A/SulP_fam"/>
</dbReference>
<evidence type="ECO:0000256" key="1">
    <source>
        <dbReference type="ARBA" id="ARBA00004141"/>
    </source>
</evidence>
<evidence type="ECO:0000259" key="6">
    <source>
        <dbReference type="PROSITE" id="PS50801"/>
    </source>
</evidence>
<evidence type="ECO:0000256" key="5">
    <source>
        <dbReference type="SAM" id="Phobius"/>
    </source>
</evidence>
<evidence type="ECO:0000256" key="2">
    <source>
        <dbReference type="ARBA" id="ARBA00022692"/>
    </source>
</evidence>
<dbReference type="PANTHER" id="PTHR11814">
    <property type="entry name" value="SULFATE TRANSPORTER"/>
    <property type="match status" value="1"/>
</dbReference>
<feature type="transmembrane region" description="Helical" evidence="5">
    <location>
        <begin position="409"/>
        <end position="426"/>
    </location>
</feature>
<feature type="transmembrane region" description="Helical" evidence="5">
    <location>
        <begin position="176"/>
        <end position="203"/>
    </location>
</feature>
<sequence>MEVEHALRRRDYLVERSVLNEEELEEIGQRSKKLKLPAWRRKPQCLVAKSLLLRFFPLLSWLPRYPVKEWLLGDVVSGLSVGIVHLPQGDLFSCAGTGLAYAMLAGLPPVYGLYTSFYPTLVYFFFGTSRHVSVGTFAVVSVMVGSVTEALVPNDEFLLPGNGTVTATRDAMRVQVAASLTILVGIFQVALGLVQFGFVVTYLSEPLVRGYTTAAAIQVLMSQLKYVFGVKLGEHSGPLSMIYMLIEICSKLPQTNVGTLLTSLIAMVILLAVKLLNQKFHSKLFMPIPIELFTLIGATGISFGAKLQKNYGVDVVGNIPTGLIPPMMPDFSLFGKVAGNAFAIAIVAYVIAISLGKIFALKHGYKVDSNQELIALGLSNFLGGFFRCFTISCSMSRSLVQESTGGNSQVAGAVSSLVILIIIVKLGELFSDLPKAILAAIIIVNLKGMFKQFSDIQTLWKANRIDLMIWLVTFMSTLLLNLDIGLGASVAFALLTVIFRTQLPQYSILGQVTETDLYRDVTEYKEAKELPGVKIFHSSATLYFANAELYAEALKKKVRLGLGMSRDWAGEGEPDAGRAGSVLNMLDGGFPQQVLDKDGHESTVCVTGDTQDLGTQLEAQEKLTLESLGLPRPDFHTLILDFAPVNFVDTVCIKILKNIFGDFREIEVDVYLASCQESVICQLEAGNFFSQTITKAHVFASVHDAVTYSLRGRVSGAAEFHVSRV</sequence>
<dbReference type="GO" id="GO:0071332">
    <property type="term" value="P:cellular response to fructose stimulus"/>
    <property type="evidence" value="ECO:0007669"/>
    <property type="project" value="Ensembl"/>
</dbReference>
<dbReference type="GO" id="GO:0042045">
    <property type="term" value="P:epithelial fluid transport"/>
    <property type="evidence" value="ECO:0007669"/>
    <property type="project" value="Ensembl"/>
</dbReference>
<dbReference type="GO" id="GO:0015797">
    <property type="term" value="P:mannitol transmembrane transport"/>
    <property type="evidence" value="ECO:0007669"/>
    <property type="project" value="Ensembl"/>
</dbReference>
<dbReference type="OMA" id="KFMMALQ"/>
<feature type="transmembrane region" description="Helical" evidence="5">
    <location>
        <begin position="470"/>
        <end position="499"/>
    </location>
</feature>
<dbReference type="Proteomes" id="UP000002279">
    <property type="component" value="Chromosome X1"/>
</dbReference>